<evidence type="ECO:0000259" key="4">
    <source>
        <dbReference type="Pfam" id="PF07731"/>
    </source>
</evidence>
<dbReference type="SUPFAM" id="SSF49503">
    <property type="entry name" value="Cupredoxins"/>
    <property type="match status" value="1"/>
</dbReference>
<dbReference type="InterPro" id="IPR033138">
    <property type="entry name" value="Cu_oxidase_CS"/>
</dbReference>
<proteinExistence type="inferred from homology"/>
<evidence type="ECO:0000256" key="3">
    <source>
        <dbReference type="ARBA" id="ARBA00023002"/>
    </source>
</evidence>
<evidence type="ECO:0000313" key="5">
    <source>
        <dbReference type="EMBL" id="MFD1049461.1"/>
    </source>
</evidence>
<evidence type="ECO:0000256" key="1">
    <source>
        <dbReference type="ARBA" id="ARBA00010609"/>
    </source>
</evidence>
<name>A0ABW3MFL4_9PSEU</name>
<dbReference type="EMBL" id="JBHTIS010002194">
    <property type="protein sequence ID" value="MFD1049461.1"/>
    <property type="molecule type" value="Genomic_DNA"/>
</dbReference>
<protein>
    <submittedName>
        <fullName evidence="5">Multicopper oxidase family protein</fullName>
    </submittedName>
</protein>
<dbReference type="InterPro" id="IPR002355">
    <property type="entry name" value="Cu_oxidase_Cu_BS"/>
</dbReference>
<dbReference type="InterPro" id="IPR008972">
    <property type="entry name" value="Cupredoxin"/>
</dbReference>
<evidence type="ECO:0000256" key="2">
    <source>
        <dbReference type="ARBA" id="ARBA00022723"/>
    </source>
</evidence>
<dbReference type="PROSITE" id="PS00079">
    <property type="entry name" value="MULTICOPPER_OXIDASE1"/>
    <property type="match status" value="1"/>
</dbReference>
<reference evidence="6" key="1">
    <citation type="journal article" date="2019" name="Int. J. Syst. Evol. Microbiol.">
        <title>The Global Catalogue of Microorganisms (GCM) 10K type strain sequencing project: providing services to taxonomists for standard genome sequencing and annotation.</title>
        <authorList>
            <consortium name="The Broad Institute Genomics Platform"/>
            <consortium name="The Broad Institute Genome Sequencing Center for Infectious Disease"/>
            <person name="Wu L."/>
            <person name="Ma J."/>
        </authorList>
    </citation>
    <scope>NUCLEOTIDE SEQUENCE [LARGE SCALE GENOMIC DNA]</scope>
    <source>
        <strain evidence="6">JCM 31486</strain>
    </source>
</reference>
<keyword evidence="6" id="KW-1185">Reference proteome</keyword>
<gene>
    <name evidence="5" type="ORF">ACFQ1S_29975</name>
</gene>
<accession>A0ABW3MFL4</accession>
<dbReference type="Pfam" id="PF07731">
    <property type="entry name" value="Cu-oxidase_2"/>
    <property type="match status" value="1"/>
</dbReference>
<sequence length="220" mass="24450">TYQLALDDPSRAAGFVQIGTDQGLLAAPRQLDTIVIAPAQRFDVVIDFSKHEVGDQITLTNQLGSGPTAAVMRFVVARTATDTSSVPAKLSQLDTITADPSAPRRTMRFHRAGTEWQINGRVFDPAHSEADVRAGTTELWTITSDFHHPFHVHNATMQVVSRDGRPPGPYDQGWKDTVFLDKGEKVQIAIRFSTYRGRYVFHCHNLEHEDMGMMANFTIS</sequence>
<dbReference type="InterPro" id="IPR011706">
    <property type="entry name" value="Cu-oxidase_C"/>
</dbReference>
<dbReference type="PANTHER" id="PTHR48267:SF1">
    <property type="entry name" value="BILIRUBIN OXIDASE"/>
    <property type="match status" value="1"/>
</dbReference>
<evidence type="ECO:0000313" key="6">
    <source>
        <dbReference type="Proteomes" id="UP001597045"/>
    </source>
</evidence>
<feature type="non-terminal residue" evidence="5">
    <location>
        <position position="1"/>
    </location>
</feature>
<keyword evidence="3" id="KW-0560">Oxidoreductase</keyword>
<dbReference type="Gene3D" id="2.60.40.420">
    <property type="entry name" value="Cupredoxins - blue copper proteins"/>
    <property type="match status" value="2"/>
</dbReference>
<feature type="domain" description="Plastocyanin-like" evidence="4">
    <location>
        <begin position="108"/>
        <end position="219"/>
    </location>
</feature>
<dbReference type="InterPro" id="IPR045087">
    <property type="entry name" value="Cu-oxidase_fam"/>
</dbReference>
<dbReference type="PANTHER" id="PTHR48267">
    <property type="entry name" value="CUPREDOXIN SUPERFAMILY PROTEIN"/>
    <property type="match status" value="1"/>
</dbReference>
<comment type="similarity">
    <text evidence="1">Belongs to the multicopper oxidase family.</text>
</comment>
<comment type="caution">
    <text evidence="5">The sequence shown here is derived from an EMBL/GenBank/DDBJ whole genome shotgun (WGS) entry which is preliminary data.</text>
</comment>
<dbReference type="PROSITE" id="PS00080">
    <property type="entry name" value="MULTICOPPER_OXIDASE2"/>
    <property type="match status" value="1"/>
</dbReference>
<dbReference type="Proteomes" id="UP001597045">
    <property type="component" value="Unassembled WGS sequence"/>
</dbReference>
<organism evidence="5 6">
    <name type="scientific">Kibdelosporangium lantanae</name>
    <dbReference type="NCBI Taxonomy" id="1497396"/>
    <lineage>
        <taxon>Bacteria</taxon>
        <taxon>Bacillati</taxon>
        <taxon>Actinomycetota</taxon>
        <taxon>Actinomycetes</taxon>
        <taxon>Pseudonocardiales</taxon>
        <taxon>Pseudonocardiaceae</taxon>
        <taxon>Kibdelosporangium</taxon>
    </lineage>
</organism>
<keyword evidence="2" id="KW-0479">Metal-binding</keyword>